<organism evidence="1 2">
    <name type="scientific">Cichorium intybus</name>
    <name type="common">Chicory</name>
    <dbReference type="NCBI Taxonomy" id="13427"/>
    <lineage>
        <taxon>Eukaryota</taxon>
        <taxon>Viridiplantae</taxon>
        <taxon>Streptophyta</taxon>
        <taxon>Embryophyta</taxon>
        <taxon>Tracheophyta</taxon>
        <taxon>Spermatophyta</taxon>
        <taxon>Magnoliopsida</taxon>
        <taxon>eudicotyledons</taxon>
        <taxon>Gunneridae</taxon>
        <taxon>Pentapetalae</taxon>
        <taxon>asterids</taxon>
        <taxon>campanulids</taxon>
        <taxon>Asterales</taxon>
        <taxon>Asteraceae</taxon>
        <taxon>Cichorioideae</taxon>
        <taxon>Cichorieae</taxon>
        <taxon>Cichoriinae</taxon>
        <taxon>Cichorium</taxon>
    </lineage>
</organism>
<name>A0ACB9E1G6_CICIN</name>
<keyword evidence="2" id="KW-1185">Reference proteome</keyword>
<accession>A0ACB9E1G6</accession>
<reference evidence="2" key="1">
    <citation type="journal article" date="2022" name="Mol. Ecol. Resour.">
        <title>The genomes of chicory, endive, great burdock and yacon provide insights into Asteraceae palaeo-polyploidization history and plant inulin production.</title>
        <authorList>
            <person name="Fan W."/>
            <person name="Wang S."/>
            <person name="Wang H."/>
            <person name="Wang A."/>
            <person name="Jiang F."/>
            <person name="Liu H."/>
            <person name="Zhao H."/>
            <person name="Xu D."/>
            <person name="Zhang Y."/>
        </authorList>
    </citation>
    <scope>NUCLEOTIDE SEQUENCE [LARGE SCALE GENOMIC DNA]</scope>
    <source>
        <strain evidence="2">cv. Punajuju</strain>
    </source>
</reference>
<comment type="caution">
    <text evidence="1">The sequence shown here is derived from an EMBL/GenBank/DDBJ whole genome shotgun (WGS) entry which is preliminary data.</text>
</comment>
<protein>
    <submittedName>
        <fullName evidence="1">Uncharacterized protein</fullName>
    </submittedName>
</protein>
<gene>
    <name evidence="1" type="ORF">L2E82_24652</name>
</gene>
<evidence type="ECO:0000313" key="2">
    <source>
        <dbReference type="Proteomes" id="UP001055811"/>
    </source>
</evidence>
<dbReference type="Proteomes" id="UP001055811">
    <property type="component" value="Linkage Group LG04"/>
</dbReference>
<sequence>MSLYPRFYSYLPNRTLSPHSLSLTLSPRRQSLQSPLSPAMVVSQSISWCAFLLYLWFFYLFDVFVLQLSYLFSRLLQWGWVHWMGKEKEMS</sequence>
<proteinExistence type="predicted"/>
<evidence type="ECO:0000313" key="1">
    <source>
        <dbReference type="EMBL" id="KAI3752617.1"/>
    </source>
</evidence>
<reference evidence="1 2" key="2">
    <citation type="journal article" date="2022" name="Mol. Ecol. Resour.">
        <title>The genomes of chicory, endive, great burdock and yacon provide insights into Asteraceae paleo-polyploidization history and plant inulin production.</title>
        <authorList>
            <person name="Fan W."/>
            <person name="Wang S."/>
            <person name="Wang H."/>
            <person name="Wang A."/>
            <person name="Jiang F."/>
            <person name="Liu H."/>
            <person name="Zhao H."/>
            <person name="Xu D."/>
            <person name="Zhang Y."/>
        </authorList>
    </citation>
    <scope>NUCLEOTIDE SEQUENCE [LARGE SCALE GENOMIC DNA]</scope>
    <source>
        <strain evidence="2">cv. Punajuju</strain>
        <tissue evidence="1">Leaves</tissue>
    </source>
</reference>
<dbReference type="EMBL" id="CM042012">
    <property type="protein sequence ID" value="KAI3752617.1"/>
    <property type="molecule type" value="Genomic_DNA"/>
</dbReference>